<evidence type="ECO:0000259" key="1">
    <source>
        <dbReference type="Pfam" id="PF01979"/>
    </source>
</evidence>
<dbReference type="Pfam" id="PF01979">
    <property type="entry name" value="Amidohydro_1"/>
    <property type="match status" value="1"/>
</dbReference>
<accession>A0AAT9LDJ0</accession>
<dbReference type="Gene3D" id="3.20.20.140">
    <property type="entry name" value="Metal-dependent hydrolases"/>
    <property type="match status" value="1"/>
</dbReference>
<gene>
    <name evidence="2" type="ORF">IMF26_09220</name>
</gene>
<evidence type="ECO:0000313" key="2">
    <source>
        <dbReference type="EMBL" id="QUL98208.1"/>
    </source>
</evidence>
<dbReference type="SUPFAM" id="SSF51556">
    <property type="entry name" value="Metallo-dependent hydrolases"/>
    <property type="match status" value="1"/>
</dbReference>
<dbReference type="AlphaFoldDB" id="A0AAT9LDJ0"/>
<dbReference type="InterPro" id="IPR051781">
    <property type="entry name" value="Metallo-dep_Hydrolase"/>
</dbReference>
<dbReference type="SUPFAM" id="SSF51338">
    <property type="entry name" value="Composite domain of metallo-dependent hydrolases"/>
    <property type="match status" value="1"/>
</dbReference>
<sequence>MLAIINGKVYTVTSGTIENGVVLVEDGKIKAVGKDLKVPEGAEVMDAREKVVTPGLIDAHSHLAVFGEPSVFANADGNEMSDPVTPQLRGMDSLNPQDPAIPDVLSGGVTTVYTGPGSANVIGGTGFAMKLRGRTAEEMIIPGTEGMKMALGENPKRVYGEMQKKAPRTRMANAAILREALVKAQNYMNKIEKARAKESTGENAGYPDRDLKMEALVKVLKREMKARIHAHRADDIMTAIRIAEEFNLDFVIEHATEGYLIADILAKKKVPCTVGPLLMSRSKMELVNVTLKNPGILAKAGVKIAIQCDTTTNTRWLGLHAGLAVREGMPEDEAMRAITINAAEILGIADRVGSLEAGKDADIVIWSGHPFCSLTVAEKVFIEGRVVYERKDPVPSCC</sequence>
<dbReference type="GO" id="GO:0016810">
    <property type="term" value="F:hydrolase activity, acting on carbon-nitrogen (but not peptide) bonds"/>
    <property type="evidence" value="ECO:0007669"/>
    <property type="project" value="InterPro"/>
</dbReference>
<reference evidence="2" key="1">
    <citation type="submission" date="2020-10" db="EMBL/GenBank/DDBJ databases">
        <authorList>
            <person name="Kadnikov V."/>
            <person name="Beletsky A.V."/>
            <person name="Mardanov A.V."/>
            <person name="Karnachuk O.V."/>
            <person name="Ravin N.V."/>
        </authorList>
    </citation>
    <scope>NUCLEOTIDE SEQUENCE</scope>
    <source>
        <strain evidence="2">Bu02</strain>
    </source>
</reference>
<reference evidence="2" key="2">
    <citation type="journal article" date="2023" name="Biology">
        <title>Prokaryotic Life Associated with Coal-Fire Gas Vents Revealed by Metagenomics.</title>
        <authorList>
            <person name="Kadnikov V.V."/>
            <person name="Mardanov A.V."/>
            <person name="Beletsky A.V."/>
            <person name="Karnachuk O.V."/>
            <person name="Ravin N.V."/>
        </authorList>
    </citation>
    <scope>NUCLEOTIDE SEQUENCE</scope>
    <source>
        <strain evidence="2">Bu02</strain>
    </source>
</reference>
<feature type="domain" description="Amidohydrolase-related" evidence="1">
    <location>
        <begin position="51"/>
        <end position="386"/>
    </location>
</feature>
<dbReference type="InterPro" id="IPR011059">
    <property type="entry name" value="Metal-dep_hydrolase_composite"/>
</dbReference>
<dbReference type="InterPro" id="IPR006680">
    <property type="entry name" value="Amidohydro-rel"/>
</dbReference>
<organism evidence="2">
    <name type="scientific">Candidatus Fermentithermobacillus carboniphilus</name>
    <dbReference type="NCBI Taxonomy" id="3085328"/>
    <lineage>
        <taxon>Bacteria</taxon>
        <taxon>Bacillati</taxon>
        <taxon>Bacillota</taxon>
        <taxon>Candidatus Fermentithermobacillia</taxon>
        <taxon>Candidatus Fermentithermobacillales</taxon>
        <taxon>Candidatus Fermentithermobacillaceae</taxon>
        <taxon>Candidatus Fermentithermobacillus</taxon>
    </lineage>
</organism>
<proteinExistence type="predicted"/>
<protein>
    <submittedName>
        <fullName evidence="2">Amidohydrolase</fullName>
    </submittedName>
</protein>
<dbReference type="EMBL" id="CP062796">
    <property type="protein sequence ID" value="QUL98208.1"/>
    <property type="molecule type" value="Genomic_DNA"/>
</dbReference>
<dbReference type="KEGG" id="fcz:IMF26_09220"/>
<dbReference type="CDD" id="cd01309">
    <property type="entry name" value="Met_dep_hydrolase_C"/>
    <property type="match status" value="1"/>
</dbReference>
<name>A0AAT9LDJ0_9FIRM</name>
<dbReference type="PANTHER" id="PTHR43135:SF3">
    <property type="entry name" value="ALPHA-D-RIBOSE 1-METHYLPHOSPHONATE 5-TRIPHOSPHATE DIPHOSPHATASE"/>
    <property type="match status" value="1"/>
</dbReference>
<dbReference type="PANTHER" id="PTHR43135">
    <property type="entry name" value="ALPHA-D-RIBOSE 1-METHYLPHOSPHONATE 5-TRIPHOSPHATE DIPHOSPHATASE"/>
    <property type="match status" value="1"/>
</dbReference>
<dbReference type="InterPro" id="IPR032466">
    <property type="entry name" value="Metal_Hydrolase"/>
</dbReference>